<dbReference type="InterPro" id="IPR016980">
    <property type="entry name" value="S-AdoMet-dep_MeTrfase_Alr7345"/>
</dbReference>
<dbReference type="Gene3D" id="3.40.50.150">
    <property type="entry name" value="Vaccinia Virus protein VP39"/>
    <property type="match status" value="1"/>
</dbReference>
<dbReference type="InterPro" id="IPR029063">
    <property type="entry name" value="SAM-dependent_MTases_sf"/>
</dbReference>
<keyword evidence="2" id="KW-0808">Transferase</keyword>
<feature type="signal peptide" evidence="1">
    <location>
        <begin position="1"/>
        <end position="21"/>
    </location>
</feature>
<organism evidence="2 3">
    <name type="scientific">Pseudobowmanella zhangzhouensis</name>
    <dbReference type="NCBI Taxonomy" id="1537679"/>
    <lineage>
        <taxon>Bacteria</taxon>
        <taxon>Pseudomonadati</taxon>
        <taxon>Pseudomonadota</taxon>
        <taxon>Gammaproteobacteria</taxon>
        <taxon>Alteromonadales</taxon>
        <taxon>Alteromonadaceae</taxon>
    </lineage>
</organism>
<dbReference type="RefSeq" id="WP_131257669.1">
    <property type="nucleotide sequence ID" value="NZ_JBHSUS010000001.1"/>
</dbReference>
<dbReference type="PIRSF" id="PIRSF031679">
    <property type="entry name" value="Mtase_Alr7345_prd"/>
    <property type="match status" value="1"/>
</dbReference>
<comment type="caution">
    <text evidence="2">The sequence shown here is derived from an EMBL/GenBank/DDBJ whole genome shotgun (WGS) entry which is preliminary data.</text>
</comment>
<dbReference type="EMBL" id="JBHSUS010000001">
    <property type="protein sequence ID" value="MFC6441577.1"/>
    <property type="molecule type" value="Genomic_DNA"/>
</dbReference>
<dbReference type="GO" id="GO:0032259">
    <property type="term" value="P:methylation"/>
    <property type="evidence" value="ECO:0007669"/>
    <property type="project" value="UniProtKB-KW"/>
</dbReference>
<dbReference type="Proteomes" id="UP001596364">
    <property type="component" value="Unassembled WGS sequence"/>
</dbReference>
<evidence type="ECO:0000313" key="2">
    <source>
        <dbReference type="EMBL" id="MFC6441577.1"/>
    </source>
</evidence>
<evidence type="ECO:0000256" key="1">
    <source>
        <dbReference type="SAM" id="SignalP"/>
    </source>
</evidence>
<protein>
    <submittedName>
        <fullName evidence="2">Class I SAM-dependent methyltransferase</fullName>
    </submittedName>
</protein>
<evidence type="ECO:0000313" key="3">
    <source>
        <dbReference type="Proteomes" id="UP001596364"/>
    </source>
</evidence>
<keyword evidence="3" id="KW-1185">Reference proteome</keyword>
<name>A0ABW1XNC3_9ALTE</name>
<gene>
    <name evidence="2" type="ORF">ACFP85_15595</name>
</gene>
<feature type="chain" id="PRO_5047147199" evidence="1">
    <location>
        <begin position="22"/>
        <end position="269"/>
    </location>
</feature>
<accession>A0ABW1XNC3</accession>
<keyword evidence="1" id="KW-0732">Signal</keyword>
<dbReference type="GO" id="GO:0008168">
    <property type="term" value="F:methyltransferase activity"/>
    <property type="evidence" value="ECO:0007669"/>
    <property type="project" value="UniProtKB-KW"/>
</dbReference>
<reference evidence="3" key="1">
    <citation type="journal article" date="2019" name="Int. J. Syst. Evol. Microbiol.">
        <title>The Global Catalogue of Microorganisms (GCM) 10K type strain sequencing project: providing services to taxonomists for standard genome sequencing and annotation.</title>
        <authorList>
            <consortium name="The Broad Institute Genomics Platform"/>
            <consortium name="The Broad Institute Genome Sequencing Center for Infectious Disease"/>
            <person name="Wu L."/>
            <person name="Ma J."/>
        </authorList>
    </citation>
    <scope>NUCLEOTIDE SEQUENCE [LARGE SCALE GENOMIC DNA]</scope>
    <source>
        <strain evidence="3">CGMCC 1.16031</strain>
    </source>
</reference>
<sequence length="269" mass="29775">MRTTLLSLIIGATLLAPAAQAKLDDATAQAIQAAMQHEKRDANNKARDIYRKPMEVLDFLGFKQDMTVVEMWPAGGWYTEVLAPALKDHGQYYAAHYSLNPSRSYQRRYLGQFLQMVSDTKRFGDVKVTTFELPDALEVAPPGSADMVLTFRNVHNWMGSSHNDLAFKAMFAALKPGGTLGVVDHQWDNPAEPNPGNGYITTQSVIDAATAAGFEFVAESQVLDNPKDTKDYAKGVWTLPPSLTLGDKDKDKYLAIGESDRFVLKFKKP</sequence>
<dbReference type="SUPFAM" id="SSF53335">
    <property type="entry name" value="S-adenosyl-L-methionine-dependent methyltransferases"/>
    <property type="match status" value="1"/>
</dbReference>
<keyword evidence="2" id="KW-0489">Methyltransferase</keyword>
<proteinExistence type="predicted"/>